<evidence type="ECO:0000313" key="3">
    <source>
        <dbReference type="EMBL" id="EPC79522.1"/>
    </source>
</evidence>
<protein>
    <submittedName>
        <fullName evidence="3">Superfamily II DNA helicase</fullName>
    </submittedName>
</protein>
<feature type="domain" description="Helicase C-terminal" evidence="2">
    <location>
        <begin position="84"/>
        <end position="173"/>
    </location>
</feature>
<dbReference type="EMBL" id="ANKC01000409">
    <property type="protein sequence ID" value="EPC79522.1"/>
    <property type="molecule type" value="Genomic_DNA"/>
</dbReference>
<dbReference type="PROSITE" id="PS51192">
    <property type="entry name" value="HELICASE_ATP_BIND_1"/>
    <property type="match status" value="1"/>
</dbReference>
<dbReference type="SMART" id="SM00490">
    <property type="entry name" value="HELICc"/>
    <property type="match status" value="1"/>
</dbReference>
<evidence type="ECO:0000313" key="4">
    <source>
        <dbReference type="Proteomes" id="UP000014243"/>
    </source>
</evidence>
<dbReference type="PANTHER" id="PTHR13710:SF84">
    <property type="entry name" value="ATP-DEPENDENT DNA HELICASE RECS-RELATED"/>
    <property type="match status" value="1"/>
</dbReference>
<dbReference type="AlphaFoldDB" id="S2RMU9"/>
<proteinExistence type="predicted"/>
<dbReference type="Pfam" id="PF00271">
    <property type="entry name" value="Helicase_C"/>
    <property type="match status" value="1"/>
</dbReference>
<dbReference type="Gene3D" id="3.40.50.300">
    <property type="entry name" value="P-loop containing nucleotide triphosphate hydrolases"/>
    <property type="match status" value="2"/>
</dbReference>
<dbReference type="InterPro" id="IPR001650">
    <property type="entry name" value="Helicase_C-like"/>
</dbReference>
<feature type="domain" description="Helicase ATP-binding" evidence="1">
    <location>
        <begin position="1"/>
        <end position="57"/>
    </location>
</feature>
<dbReference type="InterPro" id="IPR014001">
    <property type="entry name" value="Helicase_ATP-bd"/>
</dbReference>
<keyword evidence="3" id="KW-0378">Hydrolase</keyword>
<accession>S2RMU9</accession>
<name>S2RMU9_LACPA</name>
<dbReference type="GO" id="GO:0043138">
    <property type="term" value="F:3'-5' DNA helicase activity"/>
    <property type="evidence" value="ECO:0007669"/>
    <property type="project" value="TreeGrafter"/>
</dbReference>
<dbReference type="GO" id="GO:0006281">
    <property type="term" value="P:DNA repair"/>
    <property type="evidence" value="ECO:0007669"/>
    <property type="project" value="TreeGrafter"/>
</dbReference>
<sequence length="173" mass="19110">DEAHCISQWGPDFRPAYLQLGQVRQQLQADAILALTATAPEPVRRDIVQHLSMQSPAILAGSVDRPNIFLGVETGLTDKEKALRLDQLLHEVVGPTIIYSATRAACETLAIRLQKAGHAAAFYHAGLDRHQRDLIQRQFQSDQLQIICATSAFGMGIDKANVRFVVHTYVPES</sequence>
<evidence type="ECO:0000259" key="1">
    <source>
        <dbReference type="PROSITE" id="PS51192"/>
    </source>
</evidence>
<dbReference type="GO" id="GO:0006310">
    <property type="term" value="P:DNA recombination"/>
    <property type="evidence" value="ECO:0007669"/>
    <property type="project" value="TreeGrafter"/>
</dbReference>
<feature type="non-terminal residue" evidence="3">
    <location>
        <position position="173"/>
    </location>
</feature>
<gene>
    <name evidence="3" type="ORF">Lpp126_05895</name>
</gene>
<dbReference type="InterPro" id="IPR027417">
    <property type="entry name" value="P-loop_NTPase"/>
</dbReference>
<keyword evidence="3" id="KW-0067">ATP-binding</keyword>
<dbReference type="Proteomes" id="UP000014243">
    <property type="component" value="Unassembled WGS sequence"/>
</dbReference>
<evidence type="ECO:0000259" key="2">
    <source>
        <dbReference type="PROSITE" id="PS51194"/>
    </source>
</evidence>
<feature type="non-terminal residue" evidence="3">
    <location>
        <position position="1"/>
    </location>
</feature>
<comment type="caution">
    <text evidence="3">The sequence shown here is derived from an EMBL/GenBank/DDBJ whole genome shotgun (WGS) entry which is preliminary data.</text>
</comment>
<dbReference type="GO" id="GO:0009378">
    <property type="term" value="F:four-way junction helicase activity"/>
    <property type="evidence" value="ECO:0007669"/>
    <property type="project" value="TreeGrafter"/>
</dbReference>
<organism evidence="3 4">
    <name type="scientific">Lacticaseibacillus paracasei subsp. paracasei Lpp126</name>
    <dbReference type="NCBI Taxonomy" id="1256206"/>
    <lineage>
        <taxon>Bacteria</taxon>
        <taxon>Bacillati</taxon>
        <taxon>Bacillota</taxon>
        <taxon>Bacilli</taxon>
        <taxon>Lactobacillales</taxon>
        <taxon>Lactobacillaceae</taxon>
        <taxon>Lacticaseibacillus</taxon>
    </lineage>
</organism>
<dbReference type="GO" id="GO:0043590">
    <property type="term" value="C:bacterial nucleoid"/>
    <property type="evidence" value="ECO:0007669"/>
    <property type="project" value="TreeGrafter"/>
</dbReference>
<keyword evidence="3" id="KW-0347">Helicase</keyword>
<dbReference type="SUPFAM" id="SSF52540">
    <property type="entry name" value="P-loop containing nucleoside triphosphate hydrolases"/>
    <property type="match status" value="1"/>
</dbReference>
<dbReference type="GO" id="GO:0005737">
    <property type="term" value="C:cytoplasm"/>
    <property type="evidence" value="ECO:0007669"/>
    <property type="project" value="TreeGrafter"/>
</dbReference>
<dbReference type="PANTHER" id="PTHR13710">
    <property type="entry name" value="DNA HELICASE RECQ FAMILY MEMBER"/>
    <property type="match status" value="1"/>
</dbReference>
<reference evidence="3 4" key="1">
    <citation type="journal article" date="2013" name="PLoS ONE">
        <title>Lactobacillus paracasei comparative genomics: towards species pan-genome definition and exploitation of diversity.</title>
        <authorList>
            <person name="Smokvina T."/>
            <person name="Wels M."/>
            <person name="Polka J."/>
            <person name="Chervaux C."/>
            <person name="Brisse S."/>
            <person name="Boekhorst J."/>
            <person name="van Hylckama Vlieg J.E."/>
            <person name="Siezen R.J."/>
        </authorList>
    </citation>
    <scope>NUCLEOTIDE SEQUENCE [LARGE SCALE GENOMIC DNA]</scope>
    <source>
        <strain evidence="3 4">Lpp126</strain>
    </source>
</reference>
<dbReference type="GO" id="GO:0030894">
    <property type="term" value="C:replisome"/>
    <property type="evidence" value="ECO:0007669"/>
    <property type="project" value="TreeGrafter"/>
</dbReference>
<dbReference type="PROSITE" id="PS51194">
    <property type="entry name" value="HELICASE_CTER"/>
    <property type="match status" value="1"/>
</dbReference>
<keyword evidence="3" id="KW-0547">Nucleotide-binding</keyword>